<dbReference type="SUPFAM" id="SSF56112">
    <property type="entry name" value="Protein kinase-like (PK-like)"/>
    <property type="match status" value="1"/>
</dbReference>
<accession>A0A3N9W4R5</accession>
<protein>
    <submittedName>
        <fullName evidence="1">Aminoglycoside phosphotransferase</fullName>
    </submittedName>
</protein>
<reference evidence="1 2" key="1">
    <citation type="submission" date="2018-05" db="EMBL/GenBank/DDBJ databases">
        <title>Micromonospora from Atacama Desert.</title>
        <authorList>
            <person name="Carro L."/>
            <person name="Goodfellow M."/>
            <person name="Klenk H.-P."/>
        </authorList>
    </citation>
    <scope>NUCLEOTIDE SEQUENCE [LARGE SCALE GENOMIC DNA]</scope>
    <source>
        <strain evidence="1 2">LB39</strain>
    </source>
</reference>
<evidence type="ECO:0000313" key="2">
    <source>
        <dbReference type="Proteomes" id="UP000282312"/>
    </source>
</evidence>
<dbReference type="RefSeq" id="WP_124777732.1">
    <property type="nucleotide sequence ID" value="NZ_QGSZ01000352.1"/>
</dbReference>
<gene>
    <name evidence="1" type="ORF">DLJ59_32245</name>
</gene>
<dbReference type="OrthoDB" id="3340432at2"/>
<dbReference type="Proteomes" id="UP000282312">
    <property type="component" value="Unassembled WGS sequence"/>
</dbReference>
<comment type="caution">
    <text evidence="1">The sequence shown here is derived from an EMBL/GenBank/DDBJ whole genome shotgun (WGS) entry which is preliminary data.</text>
</comment>
<keyword evidence="1" id="KW-0808">Transferase</keyword>
<organism evidence="1 2">
    <name type="scientific">Micromonospora inaquosa</name>
    <dbReference type="NCBI Taxonomy" id="2203716"/>
    <lineage>
        <taxon>Bacteria</taxon>
        <taxon>Bacillati</taxon>
        <taxon>Actinomycetota</taxon>
        <taxon>Actinomycetes</taxon>
        <taxon>Micromonosporales</taxon>
        <taxon>Micromonosporaceae</taxon>
        <taxon>Micromonospora</taxon>
    </lineage>
</organism>
<evidence type="ECO:0000313" key="1">
    <source>
        <dbReference type="EMBL" id="RQW95817.1"/>
    </source>
</evidence>
<dbReference type="EMBL" id="QGSZ01000352">
    <property type="protein sequence ID" value="RQW95817.1"/>
    <property type="molecule type" value="Genomic_DNA"/>
</dbReference>
<name>A0A3N9W4R5_9ACTN</name>
<keyword evidence="2" id="KW-1185">Reference proteome</keyword>
<dbReference type="AlphaFoldDB" id="A0A3N9W4R5"/>
<dbReference type="Gene3D" id="3.90.1200.10">
    <property type="match status" value="1"/>
</dbReference>
<dbReference type="GO" id="GO:0016740">
    <property type="term" value="F:transferase activity"/>
    <property type="evidence" value="ECO:0007669"/>
    <property type="project" value="UniProtKB-KW"/>
</dbReference>
<proteinExistence type="predicted"/>
<dbReference type="InterPro" id="IPR011009">
    <property type="entry name" value="Kinase-like_dom_sf"/>
</dbReference>
<sequence>MSSAMLDDQLCTQLRGDLLAASRRVPTRRHIIQTWELSSVERWFFPDGSSLICKITAAPFTGEATVLCALNNQQAPVPLLNGYTMRPNGLGMLMEDLGEPSRTVTLAEAAATAQWAHATAGIRNLPTFDEGSLAQLPGQGLDALDELRRQGRFTHDAEGIEAVLQRLAATARHRADGAERPPFGLCHGEFHRTSLHVSRTGCRLVDWAKAFTGPGLLDLATWFGTRRPTEPRLLGKLIHAYVAAGGHPDAEADRGGLPAARWALGWHRVWAAWWLLTTAAAGHHPASADRRHTQVVLRQLQGALDLLGTPSPISASRPSPTAGRSS</sequence>